<reference evidence="2 3" key="3">
    <citation type="journal article" date="1996" name="Virology">
        <title>Analysis of 94 kb of the chlorella virus PBCV-1 330-kb genome: map positions 88 to 182.</title>
        <authorList>
            <person name="Lu Z."/>
            <person name="Li Y."/>
            <person name="Que Q."/>
            <person name="Kutish G.F."/>
            <person name="Rock D.L."/>
            <person name="Van Etten J.L."/>
        </authorList>
    </citation>
    <scope>NUCLEOTIDE SEQUENCE [LARGE SCALE GENOMIC DNA]</scope>
</reference>
<reference evidence="2 3" key="6">
    <citation type="journal article" date="1999" name="Virology">
        <title>Chlorella virus PBCV-1 encodes a functional homospermidine synthase.</title>
        <authorList>
            <person name="Kaiser A."/>
            <person name="Vollmert M."/>
            <person name="Tholl D."/>
            <person name="Graves M.V."/>
            <person name="Gurnon J.R."/>
            <person name="Xing W."/>
            <person name="Lisec A.D."/>
            <person name="Nickerson K.W."/>
            <person name="Van Etten J.L."/>
        </authorList>
    </citation>
    <scope>NUCLEOTIDE SEQUENCE [LARGE SCALE GENOMIC DNA]</scope>
</reference>
<reference evidence="2 3" key="1">
    <citation type="journal article" date="1995" name="Virology">
        <title>Analysis of 45 kb of DNA located at the left end of the chlorella virus PBCV-1 genome.</title>
        <authorList>
            <person name="Lu Z."/>
            <person name="Li Y."/>
            <person name="Zhang Y."/>
            <person name="Kutish G.F."/>
            <person name="Rock D.L."/>
            <person name="Van Etten J.L."/>
        </authorList>
    </citation>
    <scope>NUCLEOTIDE SEQUENCE [LARGE SCALE GENOMIC DNA]</scope>
</reference>
<dbReference type="GeneID" id="918462"/>
<gene>
    <name evidence="2" type="primary">a547R</name>
</gene>
<organismHost>
    <name type="scientific">Chlorella</name>
    <dbReference type="NCBI Taxonomy" id="3071"/>
</organismHost>
<dbReference type="RefSeq" id="NP_048903.1">
    <property type="nucleotide sequence ID" value="NC_000852.5"/>
</dbReference>
<evidence type="ECO:0000313" key="3">
    <source>
        <dbReference type="Proteomes" id="UP000000862"/>
    </source>
</evidence>
<dbReference type="EMBL" id="JF411744">
    <property type="protein sequence ID" value="AAC96995.1"/>
    <property type="molecule type" value="Genomic_DNA"/>
</dbReference>
<evidence type="ECO:0000256" key="1">
    <source>
        <dbReference type="SAM" id="MobiDB-lite"/>
    </source>
</evidence>
<reference evidence="2 3" key="2">
    <citation type="journal article" date="1995" name="Virology">
        <title>Analysis of 43 kb of the Chlorella virus PBCV-1 330-kb genome: map positions 45 to 88.</title>
        <authorList>
            <person name="Li Y."/>
            <person name="Lu Z."/>
            <person name="Burbank D.E."/>
            <person name="Kutish G.F."/>
            <person name="Rock D.L."/>
            <person name="Van Etten J.L."/>
        </authorList>
    </citation>
    <scope>NUCLEOTIDE SEQUENCE [LARGE SCALE GENOMIC DNA]</scope>
</reference>
<evidence type="ECO:0000313" key="2">
    <source>
        <dbReference type="EMBL" id="AAC96995.1"/>
    </source>
</evidence>
<sequence>MITGFPKTAPSAQHNPKPSPLAQFTTTSHALYNISTRSSDKHVLFIIILSNCVKTSFTPLATSSLNAIECKSNFESR</sequence>
<reference evidence="2 3" key="4">
    <citation type="journal article" date="1996" name="Virology">
        <title>Analysis of 76 kb of the chlorella virus PBCV-1 330-kb genome: map positions 182 to 258.</title>
        <authorList>
            <person name="Kutish G.F."/>
            <person name="Li Y."/>
            <person name="Lu Z."/>
            <person name="Furuta M."/>
            <person name="Rock D.L."/>
            <person name="Van Etten J.L."/>
        </authorList>
    </citation>
    <scope>NUCLEOTIDE SEQUENCE [LARGE SCALE GENOMIC DNA]</scope>
</reference>
<feature type="region of interest" description="Disordered" evidence="1">
    <location>
        <begin position="1"/>
        <end position="20"/>
    </location>
</feature>
<dbReference type="Proteomes" id="UP000000862">
    <property type="component" value="Segment"/>
</dbReference>
<dbReference type="KEGG" id="vg:918462"/>
<dbReference type="PIR" id="T18049">
    <property type="entry name" value="T18049"/>
</dbReference>
<accession>O41029</accession>
<feature type="compositionally biased region" description="Polar residues" evidence="1">
    <location>
        <begin position="10"/>
        <end position="20"/>
    </location>
</feature>
<reference evidence="2 3" key="8">
    <citation type="journal article" date="2010" name="J. Virol.">
        <title>Microarray analysis of Paramecium bursaria chlorella virus 1 transcription.</title>
        <authorList>
            <person name="Yanai-Balser G.M."/>
            <person name="Duncan G.A."/>
            <person name="Eudy J.D."/>
            <person name="Wang D."/>
            <person name="Li X."/>
            <person name="Agarkova I.V."/>
            <person name="Dunigan D.D."/>
            <person name="Van Etten J.L."/>
        </authorList>
    </citation>
    <scope>NUCLEOTIDE SEQUENCE [LARGE SCALE GENOMIC DNA]</scope>
</reference>
<reference evidence="2 3" key="5">
    <citation type="journal article" date="1997" name="Virology">
        <title>Analysis of 74 kb of DNA located at the right end of the 330-kb chlorella virus PBCV-1 genome.</title>
        <authorList>
            <person name="Li Y."/>
            <person name="Lu Z."/>
            <person name="Sun L."/>
            <person name="Ropp S."/>
            <person name="Kutish G.F."/>
            <person name="Rock D.L."/>
            <person name="Van Etten J.L."/>
        </authorList>
    </citation>
    <scope>NUCLEOTIDE SEQUENCE [LARGE SCALE GENOMIC DNA]</scope>
</reference>
<proteinExistence type="predicted"/>
<name>O41029_PBCV1</name>
<reference evidence="2 3" key="7">
    <citation type="journal article" date="2000" name="Virology">
        <title>Characterization of a beta-1,3-glucanase encoded by chlorella virus PBCV-1.</title>
        <authorList>
            <person name="Sun L."/>
            <person name="Gurnon J.R."/>
            <person name="Adams B.J."/>
            <person name="Graves M.V."/>
            <person name="Van Etten J.L."/>
        </authorList>
    </citation>
    <scope>NUCLEOTIDE SEQUENCE [LARGE SCALE GENOMIC DNA]</scope>
</reference>
<organism evidence="2 3">
    <name type="scientific">Paramecium bursaria Chlorella virus 1</name>
    <name type="common">PBCV-1</name>
    <dbReference type="NCBI Taxonomy" id="10506"/>
    <lineage>
        <taxon>Viruses</taxon>
        <taxon>Varidnaviria</taxon>
        <taxon>Bamfordvirae</taxon>
        <taxon>Nucleocytoviricota</taxon>
        <taxon>Megaviricetes</taxon>
        <taxon>Algavirales</taxon>
        <taxon>Phycodnaviridae</taxon>
        <taxon>Chlorovirus</taxon>
        <taxon>Chlorovirus vanettense</taxon>
    </lineage>
</organism>
<keyword evidence="3" id="KW-1185">Reference proteome</keyword>
<protein>
    <submittedName>
        <fullName evidence="2">Uncharacterized protein</fullName>
    </submittedName>
</protein>